<protein>
    <submittedName>
        <fullName evidence="1">Uncharacterized protein</fullName>
    </submittedName>
</protein>
<accession>A0AAV7JPX5</accession>
<evidence type="ECO:0000313" key="1">
    <source>
        <dbReference type="EMBL" id="KAI6651043.1"/>
    </source>
</evidence>
<proteinExistence type="predicted"/>
<organism evidence="1 2">
    <name type="scientific">Oopsacas minuta</name>
    <dbReference type="NCBI Taxonomy" id="111878"/>
    <lineage>
        <taxon>Eukaryota</taxon>
        <taxon>Metazoa</taxon>
        <taxon>Porifera</taxon>
        <taxon>Hexactinellida</taxon>
        <taxon>Hexasterophora</taxon>
        <taxon>Lyssacinosida</taxon>
        <taxon>Leucopsacidae</taxon>
        <taxon>Oopsacas</taxon>
    </lineage>
</organism>
<dbReference type="AlphaFoldDB" id="A0AAV7JPX5"/>
<dbReference type="EMBL" id="JAKMXF010000308">
    <property type="protein sequence ID" value="KAI6651043.1"/>
    <property type="molecule type" value="Genomic_DNA"/>
</dbReference>
<comment type="caution">
    <text evidence="1">The sequence shown here is derived from an EMBL/GenBank/DDBJ whole genome shotgun (WGS) entry which is preliminary data.</text>
</comment>
<keyword evidence="2" id="KW-1185">Reference proteome</keyword>
<dbReference type="Proteomes" id="UP001165289">
    <property type="component" value="Unassembled WGS sequence"/>
</dbReference>
<sequence>MASVAVKRNFIEQVKGVEGRLETASRGHMKLYNLERVSSSLALLLLINLQPLGAIELLINKYIEELSVDTKSSIGFELNNQFEIDIEQLGSIKLNGQTNISPTRTFPPQVKFVVPDYKAKQLPPAYCCNNSDKIAPGELNCPKRIAVHY</sequence>
<evidence type="ECO:0000313" key="2">
    <source>
        <dbReference type="Proteomes" id="UP001165289"/>
    </source>
</evidence>
<reference evidence="1 2" key="1">
    <citation type="journal article" date="2023" name="BMC Biol.">
        <title>The compact genome of the sponge Oopsacas minuta (Hexactinellida) is lacking key metazoan core genes.</title>
        <authorList>
            <person name="Santini S."/>
            <person name="Schenkelaars Q."/>
            <person name="Jourda C."/>
            <person name="Duchesne M."/>
            <person name="Belahbib H."/>
            <person name="Rocher C."/>
            <person name="Selva M."/>
            <person name="Riesgo A."/>
            <person name="Vervoort M."/>
            <person name="Leys S.P."/>
            <person name="Kodjabachian L."/>
            <person name="Le Bivic A."/>
            <person name="Borchiellini C."/>
            <person name="Claverie J.M."/>
            <person name="Renard E."/>
        </authorList>
    </citation>
    <scope>NUCLEOTIDE SEQUENCE [LARGE SCALE GENOMIC DNA]</scope>
    <source>
        <strain evidence="1">SPO-2</strain>
    </source>
</reference>
<name>A0AAV7JPX5_9METZ</name>
<gene>
    <name evidence="1" type="ORF">LOD99_5620</name>
</gene>